<evidence type="ECO:0000256" key="2">
    <source>
        <dbReference type="ARBA" id="ARBA00022630"/>
    </source>
</evidence>
<organism evidence="5 6">
    <name type="scientific">Sphaerisporangium corydalis</name>
    <dbReference type="NCBI Taxonomy" id="1441875"/>
    <lineage>
        <taxon>Bacteria</taxon>
        <taxon>Bacillati</taxon>
        <taxon>Actinomycetota</taxon>
        <taxon>Actinomycetes</taxon>
        <taxon>Streptosporangiales</taxon>
        <taxon>Streptosporangiaceae</taxon>
        <taxon>Sphaerisporangium</taxon>
    </lineage>
</organism>
<evidence type="ECO:0000313" key="5">
    <source>
        <dbReference type="EMBL" id="MFC4587957.1"/>
    </source>
</evidence>
<comment type="cofactor">
    <cofactor evidence="1">
        <name>FAD</name>
        <dbReference type="ChEBI" id="CHEBI:57692"/>
    </cofactor>
</comment>
<accession>A0ABV9EEI7</accession>
<dbReference type="PANTHER" id="PTHR43004">
    <property type="entry name" value="TRK SYSTEM POTASSIUM UPTAKE PROTEIN"/>
    <property type="match status" value="1"/>
</dbReference>
<comment type="caution">
    <text evidence="5">The sequence shown here is derived from an EMBL/GenBank/DDBJ whole genome shotgun (WGS) entry which is preliminary data.</text>
</comment>
<dbReference type="SUPFAM" id="SSF51905">
    <property type="entry name" value="FAD/NAD(P)-binding domain"/>
    <property type="match status" value="1"/>
</dbReference>
<dbReference type="InterPro" id="IPR002938">
    <property type="entry name" value="FAD-bd"/>
</dbReference>
<evidence type="ECO:0000256" key="1">
    <source>
        <dbReference type="ARBA" id="ARBA00001974"/>
    </source>
</evidence>
<name>A0ABV9EEI7_9ACTN</name>
<sequence length="545" mass="58382">MSSPSVVIVGGSLVGLSQALFLAYQGIDCVVVERHHGLSAHPRARGINPRTMELFRQTGVESRLRAAESAKALAGNSGVVMAGTLSGGGYTRMDQAYFMDTDTDFSEHTPVSWCLCHQDEAEPAIAARARELGADLRFGTELTGFEQDADGVTVTVRDRESGAEETIRAGYLIAADGAHSGVREKLGIPLAGPGTLSDFLNISFTADLREVLGDRRFVICYLRSMPMRAALLPVNNADRWLLHVECDPERAAAISDEECRELVRAAVGIEDLDVTIDQAAPWAMSAHVATSFRKGRVLLVGDAAHVMPPTGAYGSNTGIQDAHNLAWKLAMTLKHGAAPALLDSYEAERRPVASETIQQVVLRSRDRSRMTGAGDGGTGPAIRSDAELMFTYRYESDAVVQDADAPPATGGAYGVGVRAPHLTLVRPGQLVDLLDLFGHGFVLLTGAFGGAWAEAATTLADQYKIPLTAYRVVPALEESIRRRDVLADPMGRWAATFGVRQTGAVLIRPDGFVAWRAVDAQDDPHRHLGEALSRILHAGTAPSLV</sequence>
<keyword evidence="5" id="KW-0560">Oxidoreductase</keyword>
<feature type="domain" description="FAD-binding" evidence="4">
    <location>
        <begin position="5"/>
        <end position="359"/>
    </location>
</feature>
<keyword evidence="3" id="KW-0274">FAD</keyword>
<evidence type="ECO:0000313" key="6">
    <source>
        <dbReference type="Proteomes" id="UP001595891"/>
    </source>
</evidence>
<dbReference type="Gene3D" id="3.40.30.120">
    <property type="match status" value="1"/>
</dbReference>
<dbReference type="InterPro" id="IPR036188">
    <property type="entry name" value="FAD/NAD-bd_sf"/>
</dbReference>
<evidence type="ECO:0000256" key="3">
    <source>
        <dbReference type="ARBA" id="ARBA00022827"/>
    </source>
</evidence>
<dbReference type="Gene3D" id="3.30.9.10">
    <property type="entry name" value="D-Amino Acid Oxidase, subunit A, domain 2"/>
    <property type="match status" value="1"/>
</dbReference>
<keyword evidence="2" id="KW-0285">Flavoprotein</keyword>
<dbReference type="InterPro" id="IPR050641">
    <property type="entry name" value="RIFMO-like"/>
</dbReference>
<keyword evidence="5" id="KW-0503">Monooxygenase</keyword>
<dbReference type="Gene3D" id="3.50.50.60">
    <property type="entry name" value="FAD/NAD(P)-binding domain"/>
    <property type="match status" value="1"/>
</dbReference>
<keyword evidence="6" id="KW-1185">Reference proteome</keyword>
<dbReference type="EMBL" id="JBHSFN010000010">
    <property type="protein sequence ID" value="MFC4587957.1"/>
    <property type="molecule type" value="Genomic_DNA"/>
</dbReference>
<dbReference type="RefSeq" id="WP_262840730.1">
    <property type="nucleotide sequence ID" value="NZ_JANZYP010000002.1"/>
</dbReference>
<dbReference type="GO" id="GO:0004497">
    <property type="term" value="F:monooxygenase activity"/>
    <property type="evidence" value="ECO:0007669"/>
    <property type="project" value="UniProtKB-KW"/>
</dbReference>
<dbReference type="Proteomes" id="UP001595891">
    <property type="component" value="Unassembled WGS sequence"/>
</dbReference>
<protein>
    <submittedName>
        <fullName evidence="5">FAD-dependent monooxygenase</fullName>
    </submittedName>
</protein>
<dbReference type="Pfam" id="PF21274">
    <property type="entry name" value="Rng_hyd_C"/>
    <property type="match status" value="1"/>
</dbReference>
<proteinExistence type="predicted"/>
<dbReference type="PANTHER" id="PTHR43004:SF19">
    <property type="entry name" value="BINDING MONOOXYGENASE, PUTATIVE (JCVI)-RELATED"/>
    <property type="match status" value="1"/>
</dbReference>
<reference evidence="6" key="1">
    <citation type="journal article" date="2019" name="Int. J. Syst. Evol. Microbiol.">
        <title>The Global Catalogue of Microorganisms (GCM) 10K type strain sequencing project: providing services to taxonomists for standard genome sequencing and annotation.</title>
        <authorList>
            <consortium name="The Broad Institute Genomics Platform"/>
            <consortium name="The Broad Institute Genome Sequencing Center for Infectious Disease"/>
            <person name="Wu L."/>
            <person name="Ma J."/>
        </authorList>
    </citation>
    <scope>NUCLEOTIDE SEQUENCE [LARGE SCALE GENOMIC DNA]</scope>
    <source>
        <strain evidence="6">CCUG 49560</strain>
    </source>
</reference>
<dbReference type="Pfam" id="PF01494">
    <property type="entry name" value="FAD_binding_3"/>
    <property type="match status" value="1"/>
</dbReference>
<evidence type="ECO:0000259" key="4">
    <source>
        <dbReference type="Pfam" id="PF01494"/>
    </source>
</evidence>
<dbReference type="PRINTS" id="PR00420">
    <property type="entry name" value="RNGMNOXGNASE"/>
</dbReference>
<gene>
    <name evidence="5" type="ORF">ACFO8L_17835</name>
</gene>